<keyword evidence="2" id="KW-1185">Reference proteome</keyword>
<organism evidence="1 2">
    <name type="scientific">Phanerochaete carnosa (strain HHB-10118-sp)</name>
    <name type="common">White-rot fungus</name>
    <name type="synonym">Peniophora carnosa</name>
    <dbReference type="NCBI Taxonomy" id="650164"/>
    <lineage>
        <taxon>Eukaryota</taxon>
        <taxon>Fungi</taxon>
        <taxon>Dikarya</taxon>
        <taxon>Basidiomycota</taxon>
        <taxon>Agaricomycotina</taxon>
        <taxon>Agaricomycetes</taxon>
        <taxon>Polyporales</taxon>
        <taxon>Phanerochaetaceae</taxon>
        <taxon>Phanerochaete</taxon>
    </lineage>
</organism>
<reference evidence="1 2" key="1">
    <citation type="journal article" date="2012" name="BMC Genomics">
        <title>Comparative genomics of the white-rot fungi, Phanerochaete carnosa and P. chrysosporium, to elucidate the genetic basis of the distinct wood types they colonize.</title>
        <authorList>
            <person name="Suzuki H."/>
            <person name="MacDonald J."/>
            <person name="Syed K."/>
            <person name="Salamov A."/>
            <person name="Hori C."/>
            <person name="Aerts A."/>
            <person name="Henrissat B."/>
            <person name="Wiebenga A."/>
            <person name="vanKuyk P.A."/>
            <person name="Barry K."/>
            <person name="Lindquist E."/>
            <person name="LaButti K."/>
            <person name="Lapidus A."/>
            <person name="Lucas S."/>
            <person name="Coutinho P."/>
            <person name="Gong Y."/>
            <person name="Samejima M."/>
            <person name="Mahadevan R."/>
            <person name="Abou-Zaid M."/>
            <person name="de Vries R.P."/>
            <person name="Igarashi K."/>
            <person name="Yadav J.S."/>
            <person name="Grigoriev I.V."/>
            <person name="Master E.R."/>
        </authorList>
    </citation>
    <scope>NUCLEOTIDE SEQUENCE [LARGE SCALE GENOMIC DNA]</scope>
    <source>
        <strain evidence="1 2">HHB-10118-sp</strain>
    </source>
</reference>
<dbReference type="STRING" id="650164.K5XDU3"/>
<name>K5XDU3_PHACS</name>
<dbReference type="OrthoDB" id="2801221at2759"/>
<dbReference type="HOGENOM" id="CLU_871863_0_0_1"/>
<evidence type="ECO:0000313" key="2">
    <source>
        <dbReference type="Proteomes" id="UP000008370"/>
    </source>
</evidence>
<dbReference type="Proteomes" id="UP000008370">
    <property type="component" value="Unassembled WGS sequence"/>
</dbReference>
<dbReference type="KEGG" id="pco:PHACADRAFT_190356"/>
<evidence type="ECO:0008006" key="3">
    <source>
        <dbReference type="Google" id="ProtNLM"/>
    </source>
</evidence>
<proteinExistence type="predicted"/>
<evidence type="ECO:0000313" key="1">
    <source>
        <dbReference type="EMBL" id="EKM61207.1"/>
    </source>
</evidence>
<dbReference type="AlphaFoldDB" id="K5XDU3"/>
<accession>K5XDU3</accession>
<dbReference type="EMBL" id="JH930468">
    <property type="protein sequence ID" value="EKM61207.1"/>
    <property type="molecule type" value="Genomic_DNA"/>
</dbReference>
<gene>
    <name evidence="1" type="ORF">PHACADRAFT_190356</name>
</gene>
<sequence length="319" mass="35808">MAVLGVWVSNVTKEDAASLDKWIANLSAGAAKAYEHANSPANVVALGIHSFWIPVRYARVDILKKPNLLTNTITLPARPSAKLSTPDEILQTPYPTAYRRVKAFLKVLLKAEVELEPKESRKSLIIELGAQRPFNKPQDENKSTADWWKELEHHPDACVLAMLSIKIFSIAVNSMADERAMSPFTWVDSALRNRQQVGTLVDMVQLEEKPRTHPTVRWVDKQEVIRGRQKTVRESIVNKDDSGDELDIDDEDGTKEVDLIAAQMEDLTLDEDIDPNSPFLTDLLSDRPQTDLPARQTASIVFSTERTASDASVVVNWNW</sequence>
<dbReference type="GeneID" id="18910671"/>
<dbReference type="RefSeq" id="XP_007390637.1">
    <property type="nucleotide sequence ID" value="XM_007390575.1"/>
</dbReference>
<dbReference type="InParanoid" id="K5XDU3"/>
<protein>
    <recommendedName>
        <fullName evidence="3">HAT C-terminal dimerisation domain-containing protein</fullName>
    </recommendedName>
</protein>